<dbReference type="Proteomes" id="UP000320042">
    <property type="component" value="Unassembled WGS sequence"/>
</dbReference>
<feature type="transmembrane region" description="Helical" evidence="1">
    <location>
        <begin position="323"/>
        <end position="346"/>
    </location>
</feature>
<keyword evidence="1" id="KW-1133">Transmembrane helix</keyword>
<dbReference type="AlphaFoldDB" id="A0A563UE30"/>
<gene>
    <name evidence="4" type="ORF">FPZ43_07030</name>
</gene>
<keyword evidence="1" id="KW-0812">Transmembrane</keyword>
<feature type="signal peptide" evidence="2">
    <location>
        <begin position="1"/>
        <end position="20"/>
    </location>
</feature>
<dbReference type="Pfam" id="PF19904">
    <property type="entry name" value="DUF6377"/>
    <property type="match status" value="1"/>
</dbReference>
<dbReference type="RefSeq" id="WP_146381167.1">
    <property type="nucleotide sequence ID" value="NZ_VOEJ01000003.1"/>
</dbReference>
<keyword evidence="5" id="KW-1185">Reference proteome</keyword>
<dbReference type="EMBL" id="VOEJ01000003">
    <property type="protein sequence ID" value="TWR29612.1"/>
    <property type="molecule type" value="Genomic_DNA"/>
</dbReference>
<evidence type="ECO:0000256" key="2">
    <source>
        <dbReference type="SAM" id="SignalP"/>
    </source>
</evidence>
<organism evidence="4 5">
    <name type="scientific">Mucilaginibacter pallidiroseus</name>
    <dbReference type="NCBI Taxonomy" id="2599295"/>
    <lineage>
        <taxon>Bacteria</taxon>
        <taxon>Pseudomonadati</taxon>
        <taxon>Bacteroidota</taxon>
        <taxon>Sphingobacteriia</taxon>
        <taxon>Sphingobacteriales</taxon>
        <taxon>Sphingobacteriaceae</taxon>
        <taxon>Mucilaginibacter</taxon>
    </lineage>
</organism>
<evidence type="ECO:0000256" key="1">
    <source>
        <dbReference type="SAM" id="Phobius"/>
    </source>
</evidence>
<evidence type="ECO:0000313" key="5">
    <source>
        <dbReference type="Proteomes" id="UP000320042"/>
    </source>
</evidence>
<dbReference type="OrthoDB" id="1044679at2"/>
<sequence length="533" mass="61143">MKKCLLLALTCVLLSVVTVASPSPDSLLNVLKSEIAKKAAYDSKKENHITTLIQQLNKQPSSNLRQRYDITLSLFESYKDYRFEPTYKYAKQLVYLSTRLNDKKLIAANKLRMGMTMIASGMFKETFDCLREINPALLDNDLKKNYYILSSWAWSDLSKYNADRYYTPENLDRKYQYLDSAIALTEKNSFEQLILLAQQNPRSGSQPVQYYLELQKRLLTRHEEAMVVTGLSRYKTGAEKIKLLATAAIDDVQSSTYRAQAMLDLGNTLYEQGNVDDAYYFLQQAMIQADKFGSRMQRYQVARLLPMVAQKRDQVIKQGRQRFIVVIGVISIVAIIAGLVGFIIFVQLKKVRAADVIIREKNDLLAKQNIQLFEDGKIKEEYIGFFFSELSRHILKLDRLKNNAHRKIKSGSIEEALQQLEKVDVQGERRQLFATFDKVFLKLFPDFISVVNSMLQPENQLKPKADGTLTTQLRILALMRLGINNNETIALILESTVNTVYTYRIRLKSKANVPPDSFEQRIMGIQIAQNLLA</sequence>
<feature type="chain" id="PRO_5022116024" description="DUF6377 domain-containing protein" evidence="2">
    <location>
        <begin position="21"/>
        <end position="533"/>
    </location>
</feature>
<keyword evidence="2" id="KW-0732">Signal</keyword>
<dbReference type="InterPro" id="IPR045957">
    <property type="entry name" value="DUF6377"/>
</dbReference>
<comment type="caution">
    <text evidence="4">The sequence shown here is derived from an EMBL/GenBank/DDBJ whole genome shotgun (WGS) entry which is preliminary data.</text>
</comment>
<accession>A0A563UE30</accession>
<protein>
    <recommendedName>
        <fullName evidence="3">DUF6377 domain-containing protein</fullName>
    </recommendedName>
</protein>
<keyword evidence="1" id="KW-0472">Membrane</keyword>
<name>A0A563UE30_9SPHI</name>
<proteinExistence type="predicted"/>
<reference evidence="4 5" key="1">
    <citation type="submission" date="2019-07" db="EMBL/GenBank/DDBJ databases">
        <authorList>
            <person name="Kim J."/>
        </authorList>
    </citation>
    <scope>NUCLEOTIDE SEQUENCE [LARGE SCALE GENOMIC DNA]</scope>
    <source>
        <strain evidence="5">dk17</strain>
    </source>
</reference>
<evidence type="ECO:0000313" key="4">
    <source>
        <dbReference type="EMBL" id="TWR29612.1"/>
    </source>
</evidence>
<evidence type="ECO:0000259" key="3">
    <source>
        <dbReference type="Pfam" id="PF19904"/>
    </source>
</evidence>
<feature type="domain" description="DUF6377" evidence="3">
    <location>
        <begin position="251"/>
        <end position="490"/>
    </location>
</feature>